<dbReference type="InterPro" id="IPR000467">
    <property type="entry name" value="G_patch_dom"/>
</dbReference>
<feature type="compositionally biased region" description="Basic and acidic residues" evidence="5">
    <location>
        <begin position="321"/>
        <end position="383"/>
    </location>
</feature>
<evidence type="ECO:0000256" key="5">
    <source>
        <dbReference type="SAM" id="MobiDB-lite"/>
    </source>
</evidence>
<keyword evidence="3" id="KW-0677">Repeat</keyword>
<feature type="compositionally biased region" description="Basic and acidic residues" evidence="5">
    <location>
        <begin position="34"/>
        <end position="51"/>
    </location>
</feature>
<dbReference type="InterPro" id="IPR026822">
    <property type="entry name" value="Spp2/MOS2_G-patch"/>
</dbReference>
<gene>
    <name evidence="7" type="ORF">C2E20_8990</name>
</gene>
<protein>
    <submittedName>
        <fullName evidence="7">Isoform 1</fullName>
    </submittedName>
</protein>
<dbReference type="PANTHER" id="PTHR15818:SF2">
    <property type="entry name" value="G-PATCH DOMAIN AND KOW MOTIFS-CONTAINING PROTEIN"/>
    <property type="match status" value="1"/>
</dbReference>
<feature type="compositionally biased region" description="Gly residues" evidence="5">
    <location>
        <begin position="1"/>
        <end position="13"/>
    </location>
</feature>
<feature type="region of interest" description="Disordered" evidence="5">
    <location>
        <begin position="214"/>
        <end position="240"/>
    </location>
</feature>
<keyword evidence="8" id="KW-1185">Reference proteome</keyword>
<dbReference type="InterPro" id="IPR005824">
    <property type="entry name" value="KOW"/>
</dbReference>
<reference evidence="7 8" key="1">
    <citation type="journal article" date="2018" name="Plant J.">
        <title>Genome sequences of Chlorella sorokiniana UTEX 1602 and Micractinium conductrix SAG 241.80: implications to maltose excretion by a green alga.</title>
        <authorList>
            <person name="Arriola M.B."/>
            <person name="Velmurugan N."/>
            <person name="Zhang Y."/>
            <person name="Plunkett M.H."/>
            <person name="Hondzo H."/>
            <person name="Barney B.M."/>
        </authorList>
    </citation>
    <scope>NUCLEOTIDE SEQUENCE [LARGE SCALE GENOMIC DNA]</scope>
    <source>
        <strain evidence="7 8">SAG 241.80</strain>
    </source>
</reference>
<dbReference type="AlphaFoldDB" id="A0A2P6UZQ1"/>
<dbReference type="InterPro" id="IPR041994">
    <property type="entry name" value="GPKOW_KOW2"/>
</dbReference>
<dbReference type="OrthoDB" id="5577072at2759"/>
<name>A0A2P6UZQ1_9CHLO</name>
<sequence>MSSGGEGGGGKPGGFSLSLGGAAARRPPAARPKGVGDDEKRGNDGPMREEVVGFGADGGLRTADGPAPQRGPLLIAKQENSYKAGLKFRPTFMPDVSDKIEGEGIDKFETAAHDTAVAQQDVTYGLIKRERPQDGAAANGNGAQHQEGPPVAATDAAKLKEDLSSLPPEAGLDAYAAMPVEQFGMALLRGMGWSEGKPIGRGAKEEVQAKELVRRPQRLGLGAAPAPEQQQKKYIKPGETRDKKDLVYVDSEGQLKASKPVDEKLVERRREGVHAGKVMRVVDGRHSGLMCEVVAVEAQEKGRSERARVRLLPSYESVTVRCKELGEKEERTREEREREQRQRGERPSSRGGRQEEGGERHRSGGGHERHEGGSKRDREREECGDGGSKRHRQRDSPAPAPAANERPWLMTNIRVKIVDKRARGGKLYLKKGTVVDVKTPTVCDVYIDGLNQSVQDLQQSQLETVVPAAEGTLVLVLAGPQRGKQGRLLKRNTETGLAAVQLTGDFSLHKLSLDDVSEYVGPQDAWEDA</sequence>
<feature type="region of interest" description="Disordered" evidence="5">
    <location>
        <begin position="320"/>
        <end position="407"/>
    </location>
</feature>
<evidence type="ECO:0000313" key="8">
    <source>
        <dbReference type="Proteomes" id="UP000239649"/>
    </source>
</evidence>
<dbReference type="EMBL" id="LHPF02000065">
    <property type="protein sequence ID" value="PSC67327.1"/>
    <property type="molecule type" value="Genomic_DNA"/>
</dbReference>
<feature type="domain" description="G-patch" evidence="6">
    <location>
        <begin position="180"/>
        <end position="226"/>
    </location>
</feature>
<comment type="caution">
    <text evidence="7">The sequence shown here is derived from an EMBL/GenBank/DDBJ whole genome shotgun (WGS) entry which is preliminary data.</text>
</comment>
<dbReference type="Pfam" id="PF12656">
    <property type="entry name" value="G-patch_2"/>
    <property type="match status" value="1"/>
</dbReference>
<evidence type="ECO:0000256" key="3">
    <source>
        <dbReference type="ARBA" id="ARBA00022737"/>
    </source>
</evidence>
<dbReference type="Proteomes" id="UP000239649">
    <property type="component" value="Unassembled WGS sequence"/>
</dbReference>
<keyword evidence="4" id="KW-0539">Nucleus</keyword>
<feature type="compositionally biased region" description="Low complexity" evidence="5">
    <location>
        <begin position="14"/>
        <end position="27"/>
    </location>
</feature>
<dbReference type="PANTHER" id="PTHR15818">
    <property type="entry name" value="G PATCH AND KOW-CONTAINING"/>
    <property type="match status" value="1"/>
</dbReference>
<dbReference type="GO" id="GO:0005681">
    <property type="term" value="C:spliceosomal complex"/>
    <property type="evidence" value="ECO:0007669"/>
    <property type="project" value="TreeGrafter"/>
</dbReference>
<dbReference type="GO" id="GO:0000398">
    <property type="term" value="P:mRNA splicing, via spliceosome"/>
    <property type="evidence" value="ECO:0007669"/>
    <property type="project" value="InterPro"/>
</dbReference>
<accession>A0A2P6UZQ1</accession>
<organism evidence="7 8">
    <name type="scientific">Micractinium conductrix</name>
    <dbReference type="NCBI Taxonomy" id="554055"/>
    <lineage>
        <taxon>Eukaryota</taxon>
        <taxon>Viridiplantae</taxon>
        <taxon>Chlorophyta</taxon>
        <taxon>core chlorophytes</taxon>
        <taxon>Trebouxiophyceae</taxon>
        <taxon>Chlorellales</taxon>
        <taxon>Chlorellaceae</taxon>
        <taxon>Chlorella clade</taxon>
        <taxon>Micractinium</taxon>
    </lineage>
</organism>
<evidence type="ECO:0000259" key="6">
    <source>
        <dbReference type="PROSITE" id="PS50174"/>
    </source>
</evidence>
<dbReference type="SMART" id="SM00739">
    <property type="entry name" value="KOW"/>
    <property type="match status" value="2"/>
</dbReference>
<dbReference type="CDD" id="cd13153">
    <property type="entry name" value="KOW_GPKOW_B"/>
    <property type="match status" value="1"/>
</dbReference>
<dbReference type="STRING" id="554055.A0A2P6UZQ1"/>
<evidence type="ECO:0000256" key="2">
    <source>
        <dbReference type="ARBA" id="ARBA00010966"/>
    </source>
</evidence>
<evidence type="ECO:0000256" key="1">
    <source>
        <dbReference type="ARBA" id="ARBA00004123"/>
    </source>
</evidence>
<dbReference type="InterPro" id="IPR045166">
    <property type="entry name" value="Spp2-like"/>
</dbReference>
<proteinExistence type="inferred from homology"/>
<feature type="region of interest" description="Disordered" evidence="5">
    <location>
        <begin position="127"/>
        <end position="163"/>
    </location>
</feature>
<dbReference type="Gene3D" id="2.30.30.140">
    <property type="match status" value="1"/>
</dbReference>
<dbReference type="PROSITE" id="PS50174">
    <property type="entry name" value="G_PATCH"/>
    <property type="match status" value="1"/>
</dbReference>
<comment type="subcellular location">
    <subcellularLocation>
        <location evidence="1">Nucleus</location>
    </subcellularLocation>
</comment>
<evidence type="ECO:0000313" key="7">
    <source>
        <dbReference type="EMBL" id="PSC67327.1"/>
    </source>
</evidence>
<dbReference type="GO" id="GO:0003676">
    <property type="term" value="F:nucleic acid binding"/>
    <property type="evidence" value="ECO:0007669"/>
    <property type="project" value="InterPro"/>
</dbReference>
<feature type="region of interest" description="Disordered" evidence="5">
    <location>
        <begin position="1"/>
        <end position="75"/>
    </location>
</feature>
<comment type="similarity">
    <text evidence="2">Belongs to the MOS2 family.</text>
</comment>
<dbReference type="Pfam" id="PF25088">
    <property type="entry name" value="GPKOW_C"/>
    <property type="match status" value="1"/>
</dbReference>
<evidence type="ECO:0000256" key="4">
    <source>
        <dbReference type="ARBA" id="ARBA00023242"/>
    </source>
</evidence>